<evidence type="ECO:0000313" key="1">
    <source>
        <dbReference type="EMBL" id="ANE48462.1"/>
    </source>
</evidence>
<gene>
    <name evidence="1" type="ORF">SY83_21700</name>
</gene>
<accession>A0A172TNB1</accession>
<dbReference type="Gene3D" id="3.90.420.10">
    <property type="entry name" value="Oxidoreductase, molybdopterin-binding domain"/>
    <property type="match status" value="1"/>
</dbReference>
<protein>
    <recommendedName>
        <fullName evidence="3">Oxidoreductase molybdopterin-binding domain-containing protein</fullName>
    </recommendedName>
</protein>
<evidence type="ECO:0000313" key="2">
    <source>
        <dbReference type="Proteomes" id="UP000076927"/>
    </source>
</evidence>
<proteinExistence type="predicted"/>
<dbReference type="RefSeq" id="WP_068610344.1">
    <property type="nucleotide sequence ID" value="NZ_CP011388.1"/>
</dbReference>
<dbReference type="EMBL" id="CP011388">
    <property type="protein sequence ID" value="ANE48462.1"/>
    <property type="molecule type" value="Genomic_DNA"/>
</dbReference>
<sequence>MAIRVREDGGKDMTCSVEDLVGQAPRHINLEERVRKARGRAFDLRSWYAVWAGEGQGEGEGADGPTHLIVEAEDEFQAIIPWHELDMASILYEQDGKPLQKGFPIRLYVPNGSSACLNVKSVVDIRFARDKQLGEAATYGYKNEVTLEQLRYKG</sequence>
<dbReference type="InterPro" id="IPR036374">
    <property type="entry name" value="OxRdtase_Mopterin-bd_sf"/>
</dbReference>
<evidence type="ECO:0008006" key="3">
    <source>
        <dbReference type="Google" id="ProtNLM"/>
    </source>
</evidence>
<keyword evidence="2" id="KW-1185">Reference proteome</keyword>
<organism evidence="1 2">
    <name type="scientific">Paenibacillus swuensis</name>
    <dbReference type="NCBI Taxonomy" id="1178515"/>
    <lineage>
        <taxon>Bacteria</taxon>
        <taxon>Bacillati</taxon>
        <taxon>Bacillota</taxon>
        <taxon>Bacilli</taxon>
        <taxon>Bacillales</taxon>
        <taxon>Paenibacillaceae</taxon>
        <taxon>Paenibacillus</taxon>
    </lineage>
</organism>
<name>A0A172TNB1_9BACL</name>
<dbReference type="AlphaFoldDB" id="A0A172TNB1"/>
<dbReference type="Proteomes" id="UP000076927">
    <property type="component" value="Chromosome"/>
</dbReference>
<reference evidence="1 2" key="1">
    <citation type="submission" date="2015-01" db="EMBL/GenBank/DDBJ databases">
        <title>Paenibacillus swuensis/DY6/whole genome sequencing.</title>
        <authorList>
            <person name="Kim M.K."/>
            <person name="Srinivasan S."/>
            <person name="Lee J.-J."/>
        </authorList>
    </citation>
    <scope>NUCLEOTIDE SEQUENCE [LARGE SCALE GENOMIC DNA]</scope>
    <source>
        <strain evidence="1 2">DY6</strain>
    </source>
</reference>
<dbReference type="KEGG" id="pswu:SY83_21700"/>
<dbReference type="PATRIC" id="fig|1178515.4.peg.4399"/>
<dbReference type="SUPFAM" id="SSF56524">
    <property type="entry name" value="Oxidoreductase molybdopterin-binding domain"/>
    <property type="match status" value="1"/>
</dbReference>
<dbReference type="STRING" id="1178515.SY83_21700"/>
<dbReference type="OrthoDB" id="2381583at2"/>